<evidence type="ECO:0000256" key="5">
    <source>
        <dbReference type="ARBA" id="ARBA00022741"/>
    </source>
</evidence>
<dbReference type="GO" id="GO:0019843">
    <property type="term" value="F:rRNA binding"/>
    <property type="evidence" value="ECO:0007669"/>
    <property type="project" value="UniProtKB-KW"/>
</dbReference>
<keyword evidence="14" id="KW-1185">Reference proteome</keyword>
<comment type="caution">
    <text evidence="13">The sequence shown here is derived from an EMBL/GenBank/DDBJ whole genome shotgun (WGS) entry which is preliminary data.</text>
</comment>
<dbReference type="SUPFAM" id="SSF50249">
    <property type="entry name" value="Nucleic acid-binding proteins"/>
    <property type="match status" value="1"/>
</dbReference>
<evidence type="ECO:0000256" key="2">
    <source>
        <dbReference type="ARBA" id="ARBA00022517"/>
    </source>
</evidence>
<dbReference type="InterPro" id="IPR010914">
    <property type="entry name" value="RsgA_GTPase_dom"/>
</dbReference>
<accession>A0AAW9SJ53</accession>
<dbReference type="Gene3D" id="1.10.40.50">
    <property type="entry name" value="Probable gtpase engc, domain 3"/>
    <property type="match status" value="1"/>
</dbReference>
<dbReference type="GO" id="GO:0005525">
    <property type="term" value="F:GTP binding"/>
    <property type="evidence" value="ECO:0007669"/>
    <property type="project" value="UniProtKB-UniRule"/>
</dbReference>
<evidence type="ECO:0000256" key="9">
    <source>
        <dbReference type="ARBA" id="ARBA00023134"/>
    </source>
</evidence>
<evidence type="ECO:0000313" key="14">
    <source>
        <dbReference type="Proteomes" id="UP001403385"/>
    </source>
</evidence>
<feature type="domain" description="EngC GTPase" evidence="11">
    <location>
        <begin position="89"/>
        <end position="239"/>
    </location>
</feature>
<feature type="binding site" evidence="10">
    <location>
        <position position="272"/>
    </location>
    <ligand>
        <name>Zn(2+)</name>
        <dbReference type="ChEBI" id="CHEBI:29105"/>
    </ligand>
</feature>
<dbReference type="RefSeq" id="WP_346823636.1">
    <property type="nucleotide sequence ID" value="NZ_JBDKWZ010000017.1"/>
</dbReference>
<dbReference type="NCBIfam" id="TIGR00157">
    <property type="entry name" value="ribosome small subunit-dependent GTPase A"/>
    <property type="match status" value="1"/>
</dbReference>
<evidence type="ECO:0000256" key="8">
    <source>
        <dbReference type="ARBA" id="ARBA00022884"/>
    </source>
</evidence>
<proteinExistence type="inferred from homology"/>
<dbReference type="AlphaFoldDB" id="A0AAW9SJ53"/>
<evidence type="ECO:0000256" key="10">
    <source>
        <dbReference type="HAMAP-Rule" id="MF_01820"/>
    </source>
</evidence>
<dbReference type="Pfam" id="PF03193">
    <property type="entry name" value="RsgA_GTPase"/>
    <property type="match status" value="1"/>
</dbReference>
<protein>
    <recommendedName>
        <fullName evidence="10">Small ribosomal subunit biogenesis GTPase RsgA</fullName>
        <ecNumber evidence="10">3.6.1.-</ecNumber>
    </recommendedName>
</protein>
<dbReference type="GO" id="GO:0005737">
    <property type="term" value="C:cytoplasm"/>
    <property type="evidence" value="ECO:0007669"/>
    <property type="project" value="UniProtKB-SubCell"/>
</dbReference>
<dbReference type="InterPro" id="IPR030378">
    <property type="entry name" value="G_CP_dom"/>
</dbReference>
<evidence type="ECO:0000256" key="6">
    <source>
        <dbReference type="ARBA" id="ARBA00022801"/>
    </source>
</evidence>
<dbReference type="InterPro" id="IPR031944">
    <property type="entry name" value="RsgA_N"/>
</dbReference>
<keyword evidence="9 10" id="KW-0342">GTP-binding</keyword>
<comment type="subunit">
    <text evidence="10">Monomer. Associates with 30S ribosomal subunit, binds 16S rRNA.</text>
</comment>
<dbReference type="SUPFAM" id="SSF52540">
    <property type="entry name" value="P-loop containing nucleoside triphosphate hydrolases"/>
    <property type="match status" value="1"/>
</dbReference>
<keyword evidence="5 10" id="KW-0547">Nucleotide-binding</keyword>
<dbReference type="PANTHER" id="PTHR32120">
    <property type="entry name" value="SMALL RIBOSOMAL SUBUNIT BIOGENESIS GTPASE RSGA"/>
    <property type="match status" value="1"/>
</dbReference>
<dbReference type="HAMAP" id="MF_01820">
    <property type="entry name" value="GTPase_RsgA"/>
    <property type="match status" value="1"/>
</dbReference>
<comment type="cofactor">
    <cofactor evidence="10">
        <name>Zn(2+)</name>
        <dbReference type="ChEBI" id="CHEBI:29105"/>
    </cofactor>
    <text evidence="10">Binds 1 zinc ion per subunit.</text>
</comment>
<feature type="domain" description="CP-type G" evidence="12">
    <location>
        <begin position="79"/>
        <end position="241"/>
    </location>
</feature>
<feature type="binding site" evidence="10">
    <location>
        <position position="278"/>
    </location>
    <ligand>
        <name>Zn(2+)</name>
        <dbReference type="ChEBI" id="CHEBI:29105"/>
    </ligand>
</feature>
<dbReference type="EMBL" id="JBDKWZ010000017">
    <property type="protein sequence ID" value="MEN7550856.1"/>
    <property type="molecule type" value="Genomic_DNA"/>
</dbReference>
<reference evidence="13 14" key="1">
    <citation type="submission" date="2024-04" db="EMBL/GenBank/DDBJ databases">
        <title>Novel genus in family Flammeovirgaceae.</title>
        <authorList>
            <person name="Nguyen T.H."/>
            <person name="Vuong T.Q."/>
            <person name="Le H."/>
            <person name="Kim S.-G."/>
        </authorList>
    </citation>
    <scope>NUCLEOTIDE SEQUENCE [LARGE SCALE GENOMIC DNA]</scope>
    <source>
        <strain evidence="13 14">JCM 23209</strain>
    </source>
</reference>
<evidence type="ECO:0000256" key="4">
    <source>
        <dbReference type="ARBA" id="ARBA00022730"/>
    </source>
</evidence>
<evidence type="ECO:0000256" key="3">
    <source>
        <dbReference type="ARBA" id="ARBA00022723"/>
    </source>
</evidence>
<dbReference type="InterPro" id="IPR004881">
    <property type="entry name" value="Ribosome_biogen_GTPase_RsgA"/>
</dbReference>
<evidence type="ECO:0000256" key="1">
    <source>
        <dbReference type="ARBA" id="ARBA00022490"/>
    </source>
</evidence>
<name>A0AAW9SJ53_9BACT</name>
<dbReference type="GO" id="GO:0046872">
    <property type="term" value="F:metal ion binding"/>
    <property type="evidence" value="ECO:0007669"/>
    <property type="project" value="UniProtKB-KW"/>
</dbReference>
<sequence length="308" mass="35012">MKKGFVIKSTGSWYEIRDDEGKAYKGRLRGKFKQKGYKVTNPIAVGDYVKFELEQSQEGTVLITDILPRDNHIIRQSTHRKWHGHIIAANMDQAIILVTLSLPRTSLGFLDRFLVAAEAYDIPAVIVFNKIDLLDEKAEQEMGYLMDLYNSIGYKCLSLCALTGKNVEAFIKVIQHKKTLIAGHSGVGKSTLINRVNPEIQQKTAEISTFANKGKHTTTYAEMFEILPGTFLIDTPGIKELGIMHVEENELGFCFPEIREIQQNCKFYNCTHTHEPGCAVLEKVENEEIAYSRYLSYLSILENEDNRR</sequence>
<keyword evidence="6 10" id="KW-0378">Hydrolase</keyword>
<evidence type="ECO:0000313" key="13">
    <source>
        <dbReference type="EMBL" id="MEN7550856.1"/>
    </source>
</evidence>
<feature type="binding site" evidence="10">
    <location>
        <begin position="183"/>
        <end position="191"/>
    </location>
    <ligand>
        <name>GTP</name>
        <dbReference type="ChEBI" id="CHEBI:37565"/>
    </ligand>
</feature>
<feature type="binding site" evidence="10">
    <location>
        <position position="270"/>
    </location>
    <ligand>
        <name>Zn(2+)</name>
        <dbReference type="ChEBI" id="CHEBI:29105"/>
    </ligand>
</feature>
<dbReference type="Gene3D" id="3.40.50.300">
    <property type="entry name" value="P-loop containing nucleotide triphosphate hydrolases"/>
    <property type="match status" value="1"/>
</dbReference>
<keyword evidence="1 10" id="KW-0963">Cytoplasm</keyword>
<keyword evidence="3 10" id="KW-0479">Metal-binding</keyword>
<keyword evidence="8 10" id="KW-0694">RNA-binding</keyword>
<dbReference type="PROSITE" id="PS51721">
    <property type="entry name" value="G_CP"/>
    <property type="match status" value="1"/>
</dbReference>
<evidence type="ECO:0000259" key="12">
    <source>
        <dbReference type="PROSITE" id="PS51721"/>
    </source>
</evidence>
<dbReference type="Pfam" id="PF16745">
    <property type="entry name" value="RsgA_N"/>
    <property type="match status" value="1"/>
</dbReference>
<dbReference type="InterPro" id="IPR012340">
    <property type="entry name" value="NA-bd_OB-fold"/>
</dbReference>
<dbReference type="CDD" id="cd01854">
    <property type="entry name" value="YjeQ_EngC"/>
    <property type="match status" value="1"/>
</dbReference>
<dbReference type="CDD" id="cd04466">
    <property type="entry name" value="S1_YloQ_GTPase"/>
    <property type="match status" value="1"/>
</dbReference>
<dbReference type="Proteomes" id="UP001403385">
    <property type="component" value="Unassembled WGS sequence"/>
</dbReference>
<comment type="similarity">
    <text evidence="10">Belongs to the TRAFAC class YlqF/YawG GTPase family. RsgA subfamily.</text>
</comment>
<dbReference type="PROSITE" id="PS50936">
    <property type="entry name" value="ENGC_GTPASE"/>
    <property type="match status" value="1"/>
</dbReference>
<dbReference type="GO" id="GO:0042274">
    <property type="term" value="P:ribosomal small subunit biogenesis"/>
    <property type="evidence" value="ECO:0007669"/>
    <property type="project" value="UniProtKB-UniRule"/>
</dbReference>
<evidence type="ECO:0000259" key="11">
    <source>
        <dbReference type="PROSITE" id="PS50936"/>
    </source>
</evidence>
<dbReference type="GO" id="GO:0003924">
    <property type="term" value="F:GTPase activity"/>
    <property type="evidence" value="ECO:0007669"/>
    <property type="project" value="UniProtKB-UniRule"/>
</dbReference>
<keyword evidence="2 10" id="KW-0690">Ribosome biogenesis</keyword>
<feature type="binding site" evidence="10">
    <location>
        <begin position="129"/>
        <end position="132"/>
    </location>
    <ligand>
        <name>GTP</name>
        <dbReference type="ChEBI" id="CHEBI:37565"/>
    </ligand>
</feature>
<feature type="binding site" evidence="10">
    <location>
        <position position="265"/>
    </location>
    <ligand>
        <name>Zn(2+)</name>
        <dbReference type="ChEBI" id="CHEBI:29105"/>
    </ligand>
</feature>
<dbReference type="EC" id="3.6.1.-" evidence="10"/>
<dbReference type="PANTHER" id="PTHR32120:SF11">
    <property type="entry name" value="SMALL RIBOSOMAL SUBUNIT BIOGENESIS GTPASE RSGA 1, MITOCHONDRIAL-RELATED"/>
    <property type="match status" value="1"/>
</dbReference>
<keyword evidence="4 10" id="KW-0699">rRNA-binding</keyword>
<dbReference type="InterPro" id="IPR027417">
    <property type="entry name" value="P-loop_NTPase"/>
</dbReference>
<comment type="function">
    <text evidence="10">One of several proteins that assist in the late maturation steps of the functional core of the 30S ribosomal subunit. Helps release RbfA from mature subunits. May play a role in the assembly of ribosomal proteins into the subunit. Circularly permuted GTPase that catalyzes slow GTP hydrolysis, GTPase activity is stimulated by the 30S ribosomal subunit.</text>
</comment>
<dbReference type="Gene3D" id="2.40.50.140">
    <property type="entry name" value="Nucleic acid-binding proteins"/>
    <property type="match status" value="1"/>
</dbReference>
<evidence type="ECO:0000256" key="7">
    <source>
        <dbReference type="ARBA" id="ARBA00022833"/>
    </source>
</evidence>
<organism evidence="13 14">
    <name type="scientific">Rapidithrix thailandica</name>
    <dbReference type="NCBI Taxonomy" id="413964"/>
    <lineage>
        <taxon>Bacteria</taxon>
        <taxon>Pseudomonadati</taxon>
        <taxon>Bacteroidota</taxon>
        <taxon>Cytophagia</taxon>
        <taxon>Cytophagales</taxon>
        <taxon>Flammeovirgaceae</taxon>
        <taxon>Rapidithrix</taxon>
    </lineage>
</organism>
<gene>
    <name evidence="10 13" type="primary">rsgA</name>
    <name evidence="13" type="ORF">AAG747_23245</name>
</gene>
<comment type="subcellular location">
    <subcellularLocation>
        <location evidence="10">Cytoplasm</location>
    </subcellularLocation>
</comment>
<keyword evidence="7 10" id="KW-0862">Zinc</keyword>